<evidence type="ECO:0000313" key="2">
    <source>
        <dbReference type="EMBL" id="CAG8598033.1"/>
    </source>
</evidence>
<feature type="non-terminal residue" evidence="2">
    <location>
        <position position="1"/>
    </location>
</feature>
<dbReference type="EMBL" id="CAJVPZ010008441">
    <property type="protein sequence ID" value="CAG8598033.1"/>
    <property type="molecule type" value="Genomic_DNA"/>
</dbReference>
<name>A0A9N9CGF4_9GLOM</name>
<proteinExistence type="predicted"/>
<dbReference type="OrthoDB" id="2448733at2759"/>
<keyword evidence="3" id="KW-1185">Reference proteome</keyword>
<accession>A0A9N9CGF4</accession>
<reference evidence="2" key="1">
    <citation type="submission" date="2021-06" db="EMBL/GenBank/DDBJ databases">
        <authorList>
            <person name="Kallberg Y."/>
            <person name="Tangrot J."/>
            <person name="Rosling A."/>
        </authorList>
    </citation>
    <scope>NUCLEOTIDE SEQUENCE</scope>
    <source>
        <strain evidence="2">IN212</strain>
    </source>
</reference>
<dbReference type="Pfam" id="PF20209">
    <property type="entry name" value="DUF6570"/>
    <property type="match status" value="1"/>
</dbReference>
<gene>
    <name evidence="2" type="ORF">RFULGI_LOCUS6492</name>
</gene>
<sequence length="170" mass="19712">LIEIEANLIDNSNREYNNLHEFDIVQNNDDNIQVNPLSAALGEFDKILLRQFCNKMKKLKHTLCPTCNEYFLSITLVIEECYHCHTEKTSPKKFSTENNMDPGNVPEELQRLIEIKEMLIAQVFPVIVVYRLRGEQYGYSGNIINFPQDVEEFVTHLHQNPSSLNVLIIC</sequence>
<dbReference type="Proteomes" id="UP000789396">
    <property type="component" value="Unassembled WGS sequence"/>
</dbReference>
<evidence type="ECO:0000313" key="3">
    <source>
        <dbReference type="Proteomes" id="UP000789396"/>
    </source>
</evidence>
<dbReference type="AlphaFoldDB" id="A0A9N9CGF4"/>
<feature type="domain" description="DUF6570" evidence="1">
    <location>
        <begin position="89"/>
        <end position="167"/>
    </location>
</feature>
<organism evidence="2 3">
    <name type="scientific">Racocetra fulgida</name>
    <dbReference type="NCBI Taxonomy" id="60492"/>
    <lineage>
        <taxon>Eukaryota</taxon>
        <taxon>Fungi</taxon>
        <taxon>Fungi incertae sedis</taxon>
        <taxon>Mucoromycota</taxon>
        <taxon>Glomeromycotina</taxon>
        <taxon>Glomeromycetes</taxon>
        <taxon>Diversisporales</taxon>
        <taxon>Gigasporaceae</taxon>
        <taxon>Racocetra</taxon>
    </lineage>
</organism>
<evidence type="ECO:0000259" key="1">
    <source>
        <dbReference type="Pfam" id="PF20209"/>
    </source>
</evidence>
<protein>
    <submittedName>
        <fullName evidence="2">15848_t:CDS:1</fullName>
    </submittedName>
</protein>
<comment type="caution">
    <text evidence="2">The sequence shown here is derived from an EMBL/GenBank/DDBJ whole genome shotgun (WGS) entry which is preliminary data.</text>
</comment>
<dbReference type="InterPro" id="IPR046700">
    <property type="entry name" value="DUF6570"/>
</dbReference>